<accession>A0AAV9I5Q2</accession>
<dbReference type="InterPro" id="IPR052895">
    <property type="entry name" value="HetReg/Transcr_Mod"/>
</dbReference>
<gene>
    <name evidence="2" type="ORF">QBC42DRAFT_258280</name>
</gene>
<dbReference type="Pfam" id="PF26639">
    <property type="entry name" value="Het-6_barrel"/>
    <property type="match status" value="1"/>
</dbReference>
<protein>
    <recommendedName>
        <fullName evidence="4">Heterokaryon incompatibility domain-containing protein</fullName>
    </recommendedName>
</protein>
<proteinExistence type="predicted"/>
<dbReference type="EMBL" id="MU864929">
    <property type="protein sequence ID" value="KAK4466897.1"/>
    <property type="molecule type" value="Genomic_DNA"/>
</dbReference>
<reference evidence="2" key="1">
    <citation type="journal article" date="2023" name="Mol. Phylogenet. Evol.">
        <title>Genome-scale phylogeny and comparative genomics of the fungal order Sordariales.</title>
        <authorList>
            <person name="Hensen N."/>
            <person name="Bonometti L."/>
            <person name="Westerberg I."/>
            <person name="Brannstrom I.O."/>
            <person name="Guillou S."/>
            <person name="Cros-Aarteil S."/>
            <person name="Calhoun S."/>
            <person name="Haridas S."/>
            <person name="Kuo A."/>
            <person name="Mondo S."/>
            <person name="Pangilinan J."/>
            <person name="Riley R."/>
            <person name="LaButti K."/>
            <person name="Andreopoulos B."/>
            <person name="Lipzen A."/>
            <person name="Chen C."/>
            <person name="Yan M."/>
            <person name="Daum C."/>
            <person name="Ng V."/>
            <person name="Clum A."/>
            <person name="Steindorff A."/>
            <person name="Ohm R.A."/>
            <person name="Martin F."/>
            <person name="Silar P."/>
            <person name="Natvig D.O."/>
            <person name="Lalanne C."/>
            <person name="Gautier V."/>
            <person name="Ament-Velasquez S.L."/>
            <person name="Kruys A."/>
            <person name="Hutchinson M.I."/>
            <person name="Powell A.J."/>
            <person name="Barry K."/>
            <person name="Miller A.N."/>
            <person name="Grigoriev I.V."/>
            <person name="Debuchy R."/>
            <person name="Gladieux P."/>
            <person name="Hiltunen Thoren M."/>
            <person name="Johannesson H."/>
        </authorList>
    </citation>
    <scope>NUCLEOTIDE SEQUENCE</scope>
    <source>
        <strain evidence="2">PSN324</strain>
    </source>
</reference>
<evidence type="ECO:0000256" key="1">
    <source>
        <dbReference type="SAM" id="MobiDB-lite"/>
    </source>
</evidence>
<sequence length="555" mass="61718">MSIQFLVIQPSSSSNQSSEEIKLSTETLNSSPADAAANSRSKSEYDILLPFFDPSTGGEKGSQILLDGQALPVEAGLAAALKHLRLQDKPRKVWAYSICQKSELRAAMSGMAAGGAVTADKGKFGLKRKKDPSRGKVYLYLPKRAAEDENGGMTVQAALAALIPDRKLIAIKEQGEELDWNTLERSWGHGLEGFLNVPTEGAKEIKKKVDEIGRLRKQAEKNPDKTRERVWEVLDLLRGLQCQDSRDRLYWVAPWSLEVNYDRSAEQEYFDFARKSVITTGTLDVLNWVRGAESQESSPSWIPQWHKPVDDGIDSGVPVPLLGEWPDGSYRSYRTWGTWMKVQCKDVAEEDYGASPGTTILTGIRFEEVEELGASWHPKSKTEERSSILSQWTELALKSIPEHIKCPYGGLKGRREILEKIFTGAVNAPEQRTKPSLFPTTKPLYLRESSSKSANLLSSPDVYHACANRRLITTKRGYLGLAPAHAQRGDIIVALYGGKTPYLLRPWVDPGFSGPDSARKAEYKLVGELYVAGIMEGEAMSWQHATASMRDFRIV</sequence>
<evidence type="ECO:0000313" key="2">
    <source>
        <dbReference type="EMBL" id="KAK4466897.1"/>
    </source>
</evidence>
<evidence type="ECO:0008006" key="4">
    <source>
        <dbReference type="Google" id="ProtNLM"/>
    </source>
</evidence>
<reference evidence="2" key="2">
    <citation type="submission" date="2023-06" db="EMBL/GenBank/DDBJ databases">
        <authorList>
            <consortium name="Lawrence Berkeley National Laboratory"/>
            <person name="Mondo S.J."/>
            <person name="Hensen N."/>
            <person name="Bonometti L."/>
            <person name="Westerberg I."/>
            <person name="Brannstrom I.O."/>
            <person name="Guillou S."/>
            <person name="Cros-Aarteil S."/>
            <person name="Calhoun S."/>
            <person name="Haridas S."/>
            <person name="Kuo A."/>
            <person name="Pangilinan J."/>
            <person name="Riley R."/>
            <person name="Labutti K."/>
            <person name="Andreopoulos B."/>
            <person name="Lipzen A."/>
            <person name="Chen C."/>
            <person name="Yanf M."/>
            <person name="Daum C."/>
            <person name="Ng V."/>
            <person name="Clum A."/>
            <person name="Steindorff A."/>
            <person name="Ohm R."/>
            <person name="Martin F."/>
            <person name="Silar P."/>
            <person name="Natvig D."/>
            <person name="Lalanne C."/>
            <person name="Gautier V."/>
            <person name="Ament-Velasquez S.L."/>
            <person name="Kruys A."/>
            <person name="Hutchinson M.I."/>
            <person name="Powell A.J."/>
            <person name="Barry K."/>
            <person name="Miller A.N."/>
            <person name="Grigoriev I.V."/>
            <person name="Debuchy R."/>
            <person name="Gladieux P."/>
            <person name="Thoren M.H."/>
            <person name="Johannesson H."/>
        </authorList>
    </citation>
    <scope>NUCLEOTIDE SEQUENCE</scope>
    <source>
        <strain evidence="2">PSN324</strain>
    </source>
</reference>
<feature type="region of interest" description="Disordered" evidence="1">
    <location>
        <begin position="9"/>
        <end position="37"/>
    </location>
</feature>
<organism evidence="2 3">
    <name type="scientific">Cladorrhinum samala</name>
    <dbReference type="NCBI Taxonomy" id="585594"/>
    <lineage>
        <taxon>Eukaryota</taxon>
        <taxon>Fungi</taxon>
        <taxon>Dikarya</taxon>
        <taxon>Ascomycota</taxon>
        <taxon>Pezizomycotina</taxon>
        <taxon>Sordariomycetes</taxon>
        <taxon>Sordariomycetidae</taxon>
        <taxon>Sordariales</taxon>
        <taxon>Podosporaceae</taxon>
        <taxon>Cladorrhinum</taxon>
    </lineage>
</organism>
<dbReference type="PANTHER" id="PTHR24148:SF64">
    <property type="entry name" value="HETEROKARYON INCOMPATIBILITY DOMAIN-CONTAINING PROTEIN"/>
    <property type="match status" value="1"/>
</dbReference>
<evidence type="ECO:0000313" key="3">
    <source>
        <dbReference type="Proteomes" id="UP001321749"/>
    </source>
</evidence>
<keyword evidence="3" id="KW-1185">Reference proteome</keyword>
<dbReference type="AlphaFoldDB" id="A0AAV9I5Q2"/>
<dbReference type="PANTHER" id="PTHR24148">
    <property type="entry name" value="ANKYRIN REPEAT DOMAIN-CONTAINING PROTEIN 39 HOMOLOG-RELATED"/>
    <property type="match status" value="1"/>
</dbReference>
<name>A0AAV9I5Q2_9PEZI</name>
<dbReference type="Proteomes" id="UP001321749">
    <property type="component" value="Unassembled WGS sequence"/>
</dbReference>
<comment type="caution">
    <text evidence="2">The sequence shown here is derived from an EMBL/GenBank/DDBJ whole genome shotgun (WGS) entry which is preliminary data.</text>
</comment>